<dbReference type="InterPro" id="IPR036921">
    <property type="entry name" value="PurM-like_N_sf"/>
</dbReference>
<protein>
    <submittedName>
        <fullName evidence="4">Hydrogenase maturation protein, carbamoyl dehydratase HypE</fullName>
    </submittedName>
</protein>
<evidence type="ECO:0000256" key="1">
    <source>
        <dbReference type="ARBA" id="ARBA00006243"/>
    </source>
</evidence>
<dbReference type="GO" id="GO:0051604">
    <property type="term" value="P:protein maturation"/>
    <property type="evidence" value="ECO:0007669"/>
    <property type="project" value="TreeGrafter"/>
</dbReference>
<feature type="domain" description="PurM-like N-terminal" evidence="2">
    <location>
        <begin position="68"/>
        <end position="179"/>
    </location>
</feature>
<reference evidence="4 5" key="1">
    <citation type="submission" date="2016-10" db="EMBL/GenBank/DDBJ databases">
        <authorList>
            <person name="de Groot N.N."/>
        </authorList>
    </citation>
    <scope>NUCLEOTIDE SEQUENCE [LARGE SCALE GENOMIC DNA]</scope>
    <source>
        <strain evidence="4 5">CGMCC 4.2026</strain>
    </source>
</reference>
<proteinExistence type="inferred from homology"/>
<feature type="domain" description="PurM-like C-terminal" evidence="3">
    <location>
        <begin position="192"/>
        <end position="337"/>
    </location>
</feature>
<dbReference type="InterPro" id="IPR016188">
    <property type="entry name" value="PurM-like_N"/>
</dbReference>
<name>A0A1H8SRI8_9ACTN</name>
<dbReference type="Pfam" id="PF00586">
    <property type="entry name" value="AIRS"/>
    <property type="match status" value="1"/>
</dbReference>
<dbReference type="InterPro" id="IPR011854">
    <property type="entry name" value="HypE"/>
</dbReference>
<evidence type="ECO:0000259" key="2">
    <source>
        <dbReference type="Pfam" id="PF00586"/>
    </source>
</evidence>
<dbReference type="EMBL" id="FODD01000045">
    <property type="protein sequence ID" value="SEO81197.1"/>
    <property type="molecule type" value="Genomic_DNA"/>
</dbReference>
<comment type="similarity">
    <text evidence="1">Belongs to the HypE family.</text>
</comment>
<evidence type="ECO:0000313" key="4">
    <source>
        <dbReference type="EMBL" id="SEO81197.1"/>
    </source>
</evidence>
<sequence length="365" mass="36825">MADITAPAQVSVPAPAAPDFSGWTCPAPLRDLPRIVMGHGGGGALSAELVEHVFAPAFAGPALSGLGDSAHLELGGARMAFSTDSFVVRPLFFPGGSIGDLAVNGTVNDIAMSGARAAYLSCGFILEEGVSVEVVARVAEAMGAAARTAGVEIATGDTKVVESGHGDGIYVNTAGIGLIPDGVDIRPQRAVPGDVVIVSGPIGQHGVAILSVREGLEFGVEIQSDCAALGGLVQTMLDVTRDVHVLRDPTRGGLAASLNEIAAAAGVGVVLQENRVPVPPEVANACAILGLDPMYVANEGKLVAFVPRGEAEAVLAAMRAHPLGAGAAVIGECVEDHPGMVVARTALGGTRVVDLPLGEQLPRIC</sequence>
<dbReference type="Proteomes" id="UP000181951">
    <property type="component" value="Unassembled WGS sequence"/>
</dbReference>
<keyword evidence="5" id="KW-1185">Reference proteome</keyword>
<accession>A0A1H8SRI8</accession>
<dbReference type="InterPro" id="IPR010918">
    <property type="entry name" value="PurM-like_C_dom"/>
</dbReference>
<dbReference type="STRING" id="310780.SAMN05216267_104510"/>
<dbReference type="Pfam" id="PF02769">
    <property type="entry name" value="AIRS_C"/>
    <property type="match status" value="1"/>
</dbReference>
<dbReference type="PANTHER" id="PTHR30303:SF0">
    <property type="entry name" value="CARBAMOYL DEHYDRATASE HYPE"/>
    <property type="match status" value="1"/>
</dbReference>
<dbReference type="Gene3D" id="3.30.1330.10">
    <property type="entry name" value="PurM-like, N-terminal domain"/>
    <property type="match status" value="1"/>
</dbReference>
<dbReference type="SUPFAM" id="SSF55326">
    <property type="entry name" value="PurM N-terminal domain-like"/>
    <property type="match status" value="1"/>
</dbReference>
<dbReference type="NCBIfam" id="TIGR02124">
    <property type="entry name" value="hypE"/>
    <property type="match status" value="1"/>
</dbReference>
<dbReference type="PIRSF" id="PIRSF005644">
    <property type="entry name" value="Hdrgns_mtr_HypE"/>
    <property type="match status" value="1"/>
</dbReference>
<dbReference type="AlphaFoldDB" id="A0A1H8SRI8"/>
<evidence type="ECO:0000313" key="5">
    <source>
        <dbReference type="Proteomes" id="UP000181951"/>
    </source>
</evidence>
<dbReference type="InterPro" id="IPR036676">
    <property type="entry name" value="PurM-like_C_sf"/>
</dbReference>
<organism evidence="4 5">
    <name type="scientific">Actinacidiphila rubida</name>
    <dbReference type="NCBI Taxonomy" id="310780"/>
    <lineage>
        <taxon>Bacteria</taxon>
        <taxon>Bacillati</taxon>
        <taxon>Actinomycetota</taxon>
        <taxon>Actinomycetes</taxon>
        <taxon>Kitasatosporales</taxon>
        <taxon>Streptomycetaceae</taxon>
        <taxon>Actinacidiphila</taxon>
    </lineage>
</organism>
<dbReference type="PANTHER" id="PTHR30303">
    <property type="entry name" value="HYDROGENASE ISOENZYMES FORMATION PROTEIN HYPE"/>
    <property type="match status" value="1"/>
</dbReference>
<dbReference type="Gene3D" id="3.90.650.10">
    <property type="entry name" value="PurM-like C-terminal domain"/>
    <property type="match status" value="1"/>
</dbReference>
<dbReference type="SUPFAM" id="SSF56042">
    <property type="entry name" value="PurM C-terminal domain-like"/>
    <property type="match status" value="1"/>
</dbReference>
<gene>
    <name evidence="4" type="ORF">SAMN05216267_104510</name>
</gene>
<evidence type="ECO:0000259" key="3">
    <source>
        <dbReference type="Pfam" id="PF02769"/>
    </source>
</evidence>
<dbReference type="CDD" id="cd02197">
    <property type="entry name" value="HypE"/>
    <property type="match status" value="1"/>
</dbReference>